<organism evidence="1 3">
    <name type="scientific">Formosa algae</name>
    <dbReference type="NCBI Taxonomy" id="225843"/>
    <lineage>
        <taxon>Bacteria</taxon>
        <taxon>Pseudomonadati</taxon>
        <taxon>Bacteroidota</taxon>
        <taxon>Flavobacteriia</taxon>
        <taxon>Flavobacteriales</taxon>
        <taxon>Flavobacteriaceae</taxon>
        <taxon>Formosa</taxon>
    </lineage>
</organism>
<protein>
    <submittedName>
        <fullName evidence="1">Lysophospholipase L1-like esterase</fullName>
    </submittedName>
</protein>
<dbReference type="Proteomes" id="UP001138672">
    <property type="component" value="Unassembled WGS sequence"/>
</dbReference>
<keyword evidence="4" id="KW-1185">Reference proteome</keyword>
<dbReference type="AlphaFoldDB" id="A0A9X1CC12"/>
<dbReference type="Proteomes" id="UP001231587">
    <property type="component" value="Unassembled WGS sequence"/>
</dbReference>
<dbReference type="Gene3D" id="3.40.50.1110">
    <property type="entry name" value="SGNH hydrolase"/>
    <property type="match status" value="1"/>
</dbReference>
<dbReference type="EMBL" id="JAUSUU010000003">
    <property type="protein sequence ID" value="MDQ0334993.1"/>
    <property type="molecule type" value="Genomic_DNA"/>
</dbReference>
<evidence type="ECO:0000313" key="4">
    <source>
        <dbReference type="Proteomes" id="UP001231587"/>
    </source>
</evidence>
<accession>A0A9X1CC12</accession>
<dbReference type="GO" id="GO:0016788">
    <property type="term" value="F:hydrolase activity, acting on ester bonds"/>
    <property type="evidence" value="ECO:0007669"/>
    <property type="project" value="UniProtKB-ARBA"/>
</dbReference>
<comment type="caution">
    <text evidence="1">The sequence shown here is derived from an EMBL/GenBank/DDBJ whole genome shotgun (WGS) entry which is preliminary data.</text>
</comment>
<dbReference type="RefSeq" id="WP_057779056.1">
    <property type="nucleotide sequence ID" value="NZ_JAGGJQ010000003.1"/>
</dbReference>
<name>A0A9X1CC12_9FLAO</name>
<dbReference type="SUPFAM" id="SSF52266">
    <property type="entry name" value="SGNH hydrolase"/>
    <property type="match status" value="1"/>
</dbReference>
<dbReference type="InterPro" id="IPR036514">
    <property type="entry name" value="SGNH_hydro_sf"/>
</dbReference>
<proteinExistence type="predicted"/>
<reference evidence="1" key="1">
    <citation type="submission" date="2021-03" db="EMBL/GenBank/DDBJ databases">
        <title>Genomic Encyclopedia of Type Strains, Phase IV (KMG-IV): sequencing the most valuable type-strain genomes for metagenomic binning, comparative biology and taxonomic classification.</title>
        <authorList>
            <person name="Goeker M."/>
        </authorList>
    </citation>
    <scope>NUCLEOTIDE SEQUENCE</scope>
    <source>
        <strain evidence="1">DSM 15523</strain>
        <strain evidence="2 4">DSM 16476</strain>
    </source>
</reference>
<evidence type="ECO:0000313" key="1">
    <source>
        <dbReference type="EMBL" id="MBP1839689.1"/>
    </source>
</evidence>
<dbReference type="EMBL" id="JAGGJQ010000003">
    <property type="protein sequence ID" value="MBP1839689.1"/>
    <property type="molecule type" value="Genomic_DNA"/>
</dbReference>
<sequence>MFGATYFSTSNTLPNGKTEEGITLLGRTIKYPTTASFLGTEKSETSKIKVKAVDSIVQNIEVIIDEEDENVQDIVEQKKAVPKIPNLSKIDTSKIERIQYPKNKEAFLTQLKSQLTADQCRIIHYGDSQIEGDRMSGYIRNKLQNLYSGNGPGFTPIAQVYDNISAVVIASENWTRHAVFDRTTKKFDHKMYGAYTTFSRFTPYLDIVADSINTDTLQLVKAKITVKPSKMTYLRMRKYTNIGFHYGNAQLPTAVKVFADGTLIKAGDLITDGNYHDFKIPLTVTPDELIFEIEGKMSPDFYGLTLDGDEGIQLDNVAMRGSAGTIFAGLNSKNFSQMYTALDPKVIIFQYGGNSVPYVKDSLEVENYVGYLKNHINWLRRKTDNASVLYIGPADMTTTENGQLKTYPLLPYLIDRLQLMCKENDIAYWNTFNAMGGENSMQYWVDQKLAASDYTHFSLSGTRIISELFFLSLYMDLTNK</sequence>
<evidence type="ECO:0000313" key="3">
    <source>
        <dbReference type="Proteomes" id="UP001138672"/>
    </source>
</evidence>
<dbReference type="Gene3D" id="2.60.120.1360">
    <property type="match status" value="1"/>
</dbReference>
<gene>
    <name evidence="1" type="ORF">J2Z56_001600</name>
    <name evidence="2" type="ORF">J2Z57_001426</name>
</gene>
<evidence type="ECO:0000313" key="2">
    <source>
        <dbReference type="EMBL" id="MDQ0334993.1"/>
    </source>
</evidence>